<gene>
    <name evidence="2" type="ORF">HSB1_20030</name>
</gene>
<evidence type="ECO:0000313" key="2">
    <source>
        <dbReference type="EMBL" id="EJN59845.1"/>
    </source>
</evidence>
<comment type="caution">
    <text evidence="2">The sequence shown here is derived from an EMBL/GenBank/DDBJ whole genome shotgun (WGS) entry which is preliminary data.</text>
</comment>
<dbReference type="Proteomes" id="UP000007813">
    <property type="component" value="Unassembled WGS sequence"/>
</dbReference>
<evidence type="ECO:0000313" key="3">
    <source>
        <dbReference type="Proteomes" id="UP000007813"/>
    </source>
</evidence>
<name>J2ZGM7_9EURY</name>
<evidence type="ECO:0000256" key="1">
    <source>
        <dbReference type="SAM" id="MobiDB-lite"/>
    </source>
</evidence>
<feature type="compositionally biased region" description="Polar residues" evidence="1">
    <location>
        <begin position="10"/>
        <end position="25"/>
    </location>
</feature>
<proteinExistence type="predicted"/>
<feature type="region of interest" description="Disordered" evidence="1">
    <location>
        <begin position="1"/>
        <end position="27"/>
    </location>
</feature>
<dbReference type="AlphaFoldDB" id="J2ZGM7"/>
<sequence length="44" mass="4799">MGLSRRRTRVTSSHAAESVESQGGATWSRRDCAQLTPLINGLIE</sequence>
<protein>
    <submittedName>
        <fullName evidence="2">Uncharacterized protein</fullName>
    </submittedName>
</protein>
<dbReference type="EMBL" id="ALJD01000004">
    <property type="protein sequence ID" value="EJN59845.1"/>
    <property type="molecule type" value="Genomic_DNA"/>
</dbReference>
<accession>J2ZGM7</accession>
<reference evidence="2 3" key="1">
    <citation type="journal article" date="2012" name="J. Bacteriol.">
        <title>Draft Genome Sequence of the Extremely Halophilic Archaeon Halogranum salarium B-1T.</title>
        <authorList>
            <person name="Kim K.K."/>
            <person name="Lee K.C."/>
            <person name="Lee J.S."/>
        </authorList>
    </citation>
    <scope>NUCLEOTIDE SEQUENCE [LARGE SCALE GENOMIC DNA]</scope>
    <source>
        <strain evidence="2 3">B-1</strain>
    </source>
</reference>
<organism evidence="2 3">
    <name type="scientific">Halogranum salarium B-1</name>
    <dbReference type="NCBI Taxonomy" id="1210908"/>
    <lineage>
        <taxon>Archaea</taxon>
        <taxon>Methanobacteriati</taxon>
        <taxon>Methanobacteriota</taxon>
        <taxon>Stenosarchaea group</taxon>
        <taxon>Halobacteria</taxon>
        <taxon>Halobacteriales</taxon>
        <taxon>Haloferacaceae</taxon>
    </lineage>
</organism>